<evidence type="ECO:0000259" key="2">
    <source>
        <dbReference type="Pfam" id="PF16537"/>
    </source>
</evidence>
<keyword evidence="1" id="KW-1133">Transmembrane helix</keyword>
<name>A0A5B8I3S4_9GAMM</name>
<gene>
    <name evidence="3" type="ORF">Dpoa569_0001068</name>
</gene>
<dbReference type="Proteomes" id="UP000320591">
    <property type="component" value="Chromosome"/>
</dbReference>
<feature type="transmembrane region" description="Helical" evidence="1">
    <location>
        <begin position="21"/>
        <end position="40"/>
    </location>
</feature>
<keyword evidence="1" id="KW-0472">Membrane</keyword>
<dbReference type="KEGG" id="dic:Dpoa569_0001068"/>
<dbReference type="InterPro" id="IPR032389">
    <property type="entry name" value="GspB_C"/>
</dbReference>
<dbReference type="AlphaFoldDB" id="A0A5B8I3S4"/>
<accession>A0A5B8I3S4</accession>
<evidence type="ECO:0000313" key="3">
    <source>
        <dbReference type="EMBL" id="QDX29324.1"/>
    </source>
</evidence>
<proteinExistence type="predicted"/>
<dbReference type="Pfam" id="PF16537">
    <property type="entry name" value="T2SSB"/>
    <property type="match status" value="1"/>
</dbReference>
<evidence type="ECO:0000313" key="4">
    <source>
        <dbReference type="Proteomes" id="UP000320591"/>
    </source>
</evidence>
<dbReference type="RefSeq" id="WP_146411122.1">
    <property type="nucleotide sequence ID" value="NZ_CP042220.2"/>
</dbReference>
<dbReference type="GO" id="GO:0015627">
    <property type="term" value="C:type II protein secretion system complex"/>
    <property type="evidence" value="ECO:0007669"/>
    <property type="project" value="InterPro"/>
</dbReference>
<protein>
    <submittedName>
        <fullName evidence="3">General secretion pathway protein GspB</fullName>
    </submittedName>
</protein>
<sequence>MKNTPQVSLSSQAGYRIPGHVLAVYALLLFSLGWLAHQHWADVSSPPAPVDAIAASPPTPVTTTTAAHEKPINMTAPPATKTLTESQEAAAASSDIAVAIEKSQKAPSGWQKAKSGELPYIAFSAHVYTSTPDKRSVTLNGERYQEGDSPYQGLVIEQIEQDMVIFSFNGEPFILDSLQDWPGGKPGTGVVEGNMPKTTAKPEKTVITTKK</sequence>
<feature type="domain" description="Type II secretion system protein GspB C-terminal" evidence="2">
    <location>
        <begin position="118"/>
        <end position="176"/>
    </location>
</feature>
<evidence type="ECO:0000256" key="1">
    <source>
        <dbReference type="SAM" id="Phobius"/>
    </source>
</evidence>
<reference evidence="3 4" key="1">
    <citation type="journal article" date="2019" name="Environ. Microbiol.">
        <title>The phytopathogenic nature of Dickeya aquatica 174/2 and the dynamic early evolution of Dickeya pathogenicity.</title>
        <authorList>
            <person name="Duprey A."/>
            <person name="Taib N."/>
            <person name="Leonard S."/>
            <person name="Garin T."/>
            <person name="Flandrois J.P."/>
            <person name="Nasser W."/>
            <person name="Brochier-Armanet C."/>
            <person name="Reverchon S."/>
        </authorList>
    </citation>
    <scope>NUCLEOTIDE SEQUENCE [LARGE SCALE GENOMIC DNA]</scope>
    <source>
        <strain evidence="3 4">NCPPB 569</strain>
    </source>
</reference>
<dbReference type="EMBL" id="CP042220">
    <property type="protein sequence ID" value="QDX29324.1"/>
    <property type="molecule type" value="Genomic_DNA"/>
</dbReference>
<dbReference type="STRING" id="568768.GCA_000406125_02810"/>
<organism evidence="3 4">
    <name type="scientific">Dickeya poaceiphila</name>
    <dbReference type="NCBI Taxonomy" id="568768"/>
    <lineage>
        <taxon>Bacteria</taxon>
        <taxon>Pseudomonadati</taxon>
        <taxon>Pseudomonadota</taxon>
        <taxon>Gammaproteobacteria</taxon>
        <taxon>Enterobacterales</taxon>
        <taxon>Pectobacteriaceae</taxon>
        <taxon>Dickeya</taxon>
    </lineage>
</organism>
<dbReference type="NCBIfam" id="NF037978">
    <property type="entry name" value="T2SS_GspB"/>
    <property type="match status" value="1"/>
</dbReference>
<keyword evidence="1" id="KW-0812">Transmembrane</keyword>
<keyword evidence="4" id="KW-1185">Reference proteome</keyword>